<dbReference type="InterPro" id="IPR036881">
    <property type="entry name" value="Glyco_hydro_3_C_sf"/>
</dbReference>
<keyword evidence="3" id="KW-0378">Hydrolase</keyword>
<dbReference type="PANTHER" id="PTHR42721:SF3">
    <property type="entry name" value="BETA-D-XYLOSIDASE 5-RELATED"/>
    <property type="match status" value="1"/>
</dbReference>
<evidence type="ECO:0000313" key="5">
    <source>
        <dbReference type="EMBL" id="TDD72568.1"/>
    </source>
</evidence>
<dbReference type="Gene3D" id="2.60.40.10">
    <property type="entry name" value="Immunoglobulins"/>
    <property type="match status" value="1"/>
</dbReference>
<name>A0A4R5AIJ4_9ACTN</name>
<dbReference type="PROSITE" id="PS51175">
    <property type="entry name" value="CBM6"/>
    <property type="match status" value="2"/>
</dbReference>
<sequence length="1636" mass="172752">MSPSPHPRRRPDEPSGLRWRLVRAARGLLAVLVVPLLAAAILQAPGAGAVDAAPPGGAAAAAQSGRYEYPFQDPSLSPDERVRDLIARLTLDEKVGLLHQFSGAIIRLGIPQFRTGTEGLHGLSWLGPATVFPQNTGLAATWNRELIADVGEVIGSETRAYNSVDARFNGVNVWGPVVDLARDPRSGRASESMGEDAFLSGVMADFMARGMQGQEDEFYYQTIPTLKHFAAYGQEAQRTSYSANASPRNLYEYYFRAFRYGIESGAANGVMTGYNLINGKPVMTMPELRSVVYDEWVPGGYSGGSFFNVTDAASPGNLSGSNAYYPNSTLGQAASMADSIGNGVAAMTPSDTDTPTTRRWIYEALARGMITEQDIDEVIYGVLLVRLHAGDLDVDPVNPYKRMNKRNALTTEANAAVAAQAAREQVVLLKNDDDILPLSSSSDVALAGPLGDENSTDFYAGTYPYTTLIKDEVESKLDGGAGALSFSRGVDLVALKVANGTGAPAGRFVVTGASAGAPLTGTGTSADDANAQFYLYDYGYNNMLLRSAAHDRYVAARGPGNTLVASADPPGYQSKNRATQQWFTDQNLGLVGQTGGLVSLRFVKGTGITAPNQAPNVFVDPASSNVLHNGGASSPNRQFELVTVRDGVADAVAKAEGAEVAVVAVGDQPHMTSRETFDRQSTPPGIGLAPQQEELIEAVAAANPNTVVVVVGSYPFDLRKVQANPNVKGIVYTTHAGQELGTAVADVLFGDYAPAGRLTQTWYPGLEVLPTISDYDIIKGERTYQYYDGEVLYPFGYGLTYTDFEHTDLSVSPSTVANTSDTRVTTVVTVRNTGDVASDEVVQLYATYQDAGESRVQHPIKTLVGFERVHLAPGESQEVSIDADLSELAIWDVEAGRFHVEPGTYRLTTATSSAEQDERAAGELEVTGTPLPVRDLGKVTPAYTFDDYSFTDQTTTGLRADVVPTSVHEDDSYGIEVRKAGAWVEYGDVDLSEDQEGIVLRAANPNAQPAQVEIWAGGPGADGVKVGTVSVPPTGHAQTFVNVGASLSGLPGGRDDLYLVFPTAGVRVAWLRLGDVDPVENGKVSVTSNHFNNNIGTSLSRFHVEVPAIVQQRQGSLLLEAGIDGTGVVDGPVSWTVTTPDGGATPLATITASGQLTATGSGDGTVRAVATYATSSGPVTGWLDVELRNQGVPAGTAAEAVIIRSGWDSRPPDISWGPNQFTKFGAIHEYQGSLLLSAVTYPFTNTTRPVTFTVADEDGNPSELATIVDEGPGFVEGQTSGNNNRAHNATLRATGAGDGEVYVTATTSNGLSYTSRIVIQNQETRDPYEGRYQAELFDASGNVSGAASHLRADNVHGDDVGLQLNRIRNGDYAVYRNVDFGDPELLDLTLRYLKVSSAPATVTVMADDPVEGTELGTVTLTGEHDLTSAEDYANPVYEWAETTVDLEPLAGVHDVYLVFTVAPEVPDTDISSTYGAVAGWLDLGINWFTFRGVQCDRTISGPHTRPLEVDSGVTCLTEGAKVVGPVTVAAGAGLLASGATISGPVTATGADVVDVRDTRISGGVRVEGTTDSVTISGNRITGPVNLHDNTTVPRPIVVSGNNISGPVACTGNEPAPVDGGVPNQVVGRVTGQCADL</sequence>
<dbReference type="RefSeq" id="WP_132101284.1">
    <property type="nucleotide sequence ID" value="NZ_SMLB01000002.1"/>
</dbReference>
<dbReference type="EMBL" id="SMLB01000002">
    <property type="protein sequence ID" value="TDD72568.1"/>
    <property type="molecule type" value="Genomic_DNA"/>
</dbReference>
<dbReference type="Pfam" id="PF14310">
    <property type="entry name" value="Fn3-like"/>
    <property type="match status" value="1"/>
</dbReference>
<dbReference type="Pfam" id="PF00933">
    <property type="entry name" value="Glyco_hydro_3"/>
    <property type="match status" value="1"/>
</dbReference>
<evidence type="ECO:0000256" key="3">
    <source>
        <dbReference type="ARBA" id="ARBA00022801"/>
    </source>
</evidence>
<dbReference type="GO" id="GO:0046556">
    <property type="term" value="F:alpha-L-arabinofuranosidase activity"/>
    <property type="evidence" value="ECO:0007669"/>
    <property type="project" value="TreeGrafter"/>
</dbReference>
<reference evidence="5 6" key="1">
    <citation type="submission" date="2019-02" db="EMBL/GenBank/DDBJ databases">
        <title>Draft genome sequences of novel Actinobacteria.</title>
        <authorList>
            <person name="Sahin N."/>
            <person name="Ay H."/>
            <person name="Saygin H."/>
        </authorList>
    </citation>
    <scope>NUCLEOTIDE SEQUENCE [LARGE SCALE GENOMIC DNA]</scope>
    <source>
        <strain evidence="5 6">8K307</strain>
    </source>
</reference>
<dbReference type="InterPro" id="IPR036962">
    <property type="entry name" value="Glyco_hydro_3_N_sf"/>
</dbReference>
<dbReference type="InterPro" id="IPR008979">
    <property type="entry name" value="Galactose-bd-like_sf"/>
</dbReference>
<dbReference type="GO" id="GO:0030246">
    <property type="term" value="F:carbohydrate binding"/>
    <property type="evidence" value="ECO:0007669"/>
    <property type="project" value="InterPro"/>
</dbReference>
<dbReference type="InterPro" id="IPR017853">
    <property type="entry name" value="GH"/>
</dbReference>
<proteinExistence type="inferred from homology"/>
<dbReference type="Gene3D" id="2.60.120.380">
    <property type="match status" value="1"/>
</dbReference>
<evidence type="ECO:0000256" key="2">
    <source>
        <dbReference type="ARBA" id="ARBA00022729"/>
    </source>
</evidence>
<feature type="domain" description="CBM6" evidence="4">
    <location>
        <begin position="1330"/>
        <end position="1491"/>
    </location>
</feature>
<evidence type="ECO:0000313" key="6">
    <source>
        <dbReference type="Proteomes" id="UP000295217"/>
    </source>
</evidence>
<dbReference type="Gene3D" id="3.20.20.300">
    <property type="entry name" value="Glycoside hydrolase, family 3, N-terminal domain"/>
    <property type="match status" value="1"/>
</dbReference>
<dbReference type="SMART" id="SM00606">
    <property type="entry name" value="CBD_IV"/>
    <property type="match status" value="2"/>
</dbReference>
<dbReference type="GO" id="GO:0009044">
    <property type="term" value="F:xylan 1,4-beta-xylosidase activity"/>
    <property type="evidence" value="ECO:0007669"/>
    <property type="project" value="InterPro"/>
</dbReference>
<accession>A0A4R5AIJ4</accession>
<keyword evidence="2" id="KW-0732">Signal</keyword>
<dbReference type="InterPro" id="IPR026891">
    <property type="entry name" value="Fn3-like"/>
</dbReference>
<dbReference type="PANTHER" id="PTHR42721">
    <property type="entry name" value="SUGAR HYDROLASE-RELATED"/>
    <property type="match status" value="1"/>
</dbReference>
<dbReference type="GO" id="GO:0031222">
    <property type="term" value="P:arabinan catabolic process"/>
    <property type="evidence" value="ECO:0007669"/>
    <property type="project" value="TreeGrafter"/>
</dbReference>
<dbReference type="OrthoDB" id="3187562at2"/>
<dbReference type="InterPro" id="IPR002772">
    <property type="entry name" value="Glyco_hydro_3_C"/>
</dbReference>
<comment type="caution">
    <text evidence="5">The sequence shown here is derived from an EMBL/GenBank/DDBJ whole genome shotgun (WGS) entry which is preliminary data.</text>
</comment>
<dbReference type="PRINTS" id="PR00133">
    <property type="entry name" value="GLHYDRLASE3"/>
</dbReference>
<protein>
    <submittedName>
        <fullName evidence="5">Carbohydrate-binding protein</fullName>
    </submittedName>
</protein>
<dbReference type="Proteomes" id="UP000295217">
    <property type="component" value="Unassembled WGS sequence"/>
</dbReference>
<evidence type="ECO:0000256" key="1">
    <source>
        <dbReference type="ARBA" id="ARBA00005336"/>
    </source>
</evidence>
<dbReference type="InterPro" id="IPR005084">
    <property type="entry name" value="CBM6"/>
</dbReference>
<organism evidence="5 6">
    <name type="scientific">Jiangella aurantiaca</name>
    <dbReference type="NCBI Taxonomy" id="2530373"/>
    <lineage>
        <taxon>Bacteria</taxon>
        <taxon>Bacillati</taxon>
        <taxon>Actinomycetota</taxon>
        <taxon>Actinomycetes</taxon>
        <taxon>Jiangellales</taxon>
        <taxon>Jiangellaceae</taxon>
        <taxon>Jiangella</taxon>
    </lineage>
</organism>
<dbReference type="CDD" id="cd04084">
    <property type="entry name" value="CBM6_xylanase-like"/>
    <property type="match status" value="2"/>
</dbReference>
<evidence type="ECO:0000259" key="4">
    <source>
        <dbReference type="PROSITE" id="PS51175"/>
    </source>
</evidence>
<dbReference type="InterPro" id="IPR006584">
    <property type="entry name" value="Cellulose-bd_IV"/>
</dbReference>
<feature type="domain" description="CBM6" evidence="4">
    <location>
        <begin position="943"/>
        <end position="1074"/>
    </location>
</feature>
<dbReference type="Gene3D" id="2.60.120.260">
    <property type="entry name" value="Galactose-binding domain-like"/>
    <property type="match status" value="2"/>
</dbReference>
<dbReference type="Pfam" id="PF01915">
    <property type="entry name" value="Glyco_hydro_3_C"/>
    <property type="match status" value="1"/>
</dbReference>
<dbReference type="InterPro" id="IPR001764">
    <property type="entry name" value="Glyco_hydro_3_N"/>
</dbReference>
<keyword evidence="6" id="KW-1185">Reference proteome</keyword>
<gene>
    <name evidence="5" type="ORF">E1262_01515</name>
</gene>
<dbReference type="SUPFAM" id="SSF49785">
    <property type="entry name" value="Galactose-binding domain-like"/>
    <property type="match status" value="2"/>
</dbReference>
<dbReference type="SUPFAM" id="SSF52279">
    <property type="entry name" value="Beta-D-glucan exohydrolase, C-terminal domain"/>
    <property type="match status" value="1"/>
</dbReference>
<dbReference type="Gene3D" id="3.40.50.1700">
    <property type="entry name" value="Glycoside hydrolase family 3 C-terminal domain"/>
    <property type="match status" value="1"/>
</dbReference>
<comment type="similarity">
    <text evidence="1">Belongs to the glycosyl hydrolase 3 family.</text>
</comment>
<dbReference type="SUPFAM" id="SSF51445">
    <property type="entry name" value="(Trans)glycosidases"/>
    <property type="match status" value="1"/>
</dbReference>
<dbReference type="GO" id="GO:0045493">
    <property type="term" value="P:xylan catabolic process"/>
    <property type="evidence" value="ECO:0007669"/>
    <property type="project" value="InterPro"/>
</dbReference>
<dbReference type="InterPro" id="IPR044993">
    <property type="entry name" value="BXL"/>
</dbReference>
<dbReference type="Pfam" id="PF03422">
    <property type="entry name" value="CBM_6"/>
    <property type="match status" value="2"/>
</dbReference>
<dbReference type="InterPro" id="IPR013783">
    <property type="entry name" value="Ig-like_fold"/>
</dbReference>
<dbReference type="SMART" id="SM01217">
    <property type="entry name" value="Fn3_like"/>
    <property type="match status" value="1"/>
</dbReference>